<proteinExistence type="predicted"/>
<organism evidence="2 3">
    <name type="scientific">Trichodelitschia bisporula</name>
    <dbReference type="NCBI Taxonomy" id="703511"/>
    <lineage>
        <taxon>Eukaryota</taxon>
        <taxon>Fungi</taxon>
        <taxon>Dikarya</taxon>
        <taxon>Ascomycota</taxon>
        <taxon>Pezizomycotina</taxon>
        <taxon>Dothideomycetes</taxon>
        <taxon>Dothideomycetes incertae sedis</taxon>
        <taxon>Phaeotrichales</taxon>
        <taxon>Phaeotrichaceae</taxon>
        <taxon>Trichodelitschia</taxon>
    </lineage>
</organism>
<dbReference type="OrthoDB" id="3039988at2759"/>
<evidence type="ECO:0000313" key="3">
    <source>
        <dbReference type="Proteomes" id="UP000799640"/>
    </source>
</evidence>
<protein>
    <recommendedName>
        <fullName evidence="4">CCHC-type domain-containing protein</fullName>
    </recommendedName>
</protein>
<reference evidence="2" key="1">
    <citation type="journal article" date="2020" name="Stud. Mycol.">
        <title>101 Dothideomycetes genomes: a test case for predicting lifestyles and emergence of pathogens.</title>
        <authorList>
            <person name="Haridas S."/>
            <person name="Albert R."/>
            <person name="Binder M."/>
            <person name="Bloem J."/>
            <person name="Labutti K."/>
            <person name="Salamov A."/>
            <person name="Andreopoulos B."/>
            <person name="Baker S."/>
            <person name="Barry K."/>
            <person name="Bills G."/>
            <person name="Bluhm B."/>
            <person name="Cannon C."/>
            <person name="Castanera R."/>
            <person name="Culley D."/>
            <person name="Daum C."/>
            <person name="Ezra D."/>
            <person name="Gonzalez J."/>
            <person name="Henrissat B."/>
            <person name="Kuo A."/>
            <person name="Liang C."/>
            <person name="Lipzen A."/>
            <person name="Lutzoni F."/>
            <person name="Magnuson J."/>
            <person name="Mondo S."/>
            <person name="Nolan M."/>
            <person name="Ohm R."/>
            <person name="Pangilinan J."/>
            <person name="Park H.-J."/>
            <person name="Ramirez L."/>
            <person name="Alfaro M."/>
            <person name="Sun H."/>
            <person name="Tritt A."/>
            <person name="Yoshinaga Y."/>
            <person name="Zwiers L.-H."/>
            <person name="Turgeon B."/>
            <person name="Goodwin S."/>
            <person name="Spatafora J."/>
            <person name="Crous P."/>
            <person name="Grigoriev I."/>
        </authorList>
    </citation>
    <scope>NUCLEOTIDE SEQUENCE</scope>
    <source>
        <strain evidence="2">CBS 262.69</strain>
    </source>
</reference>
<evidence type="ECO:0008006" key="4">
    <source>
        <dbReference type="Google" id="ProtNLM"/>
    </source>
</evidence>
<feature type="region of interest" description="Disordered" evidence="1">
    <location>
        <begin position="463"/>
        <end position="506"/>
    </location>
</feature>
<keyword evidence="3" id="KW-1185">Reference proteome</keyword>
<gene>
    <name evidence="2" type="ORF">EJ06DRAFT_281477</name>
</gene>
<sequence>MSATKKTSKLGEDNFFEFKPSESLKYSKLERIQHTGAHPPRMTPGTPPGDVWVDGEAQNANFAPQPNSMHTTATTTQPTSIPPLTPLDCAQYKERYTAIMPFVYRLLGLHAEAEKNKTQVDETVERNLCLRLRHAGLTLEPHRNAPESPRLVAKIDKLTLLLEKSLQQKPGNPPEPPPNPTASQTWAELLRKSSPKRHDETSATVAITPNELARDPELFCKEVMQSIPNVAGLRKLKNGTYLITMMNLADKERVLRERSELGPRCNARIQAQDFPVHISYFPLSVDIDHSKTATNNDLIREIQEECRPYTGPLAITRIQRHRGDKPRKNWRPDGPGPKACTIIVYFAKKDMQEAVVRKGLRFRGSIYEEVMVWDASVGIRQCSNCYGLGHTTNRCTKEAVCGCCRGPHRTADCMTPEATLCVNCRGTDHKAWQRATCPRWTKPLIHQNRLKQSLMERTHRIRNPSIFQQATPPPPSPDSNPDRPPEETWKPKGTRDNHRSGNPETT</sequence>
<feature type="compositionally biased region" description="Basic and acidic residues" evidence="1">
    <location>
        <begin position="480"/>
        <end position="506"/>
    </location>
</feature>
<name>A0A6G1I5F8_9PEZI</name>
<dbReference type="AlphaFoldDB" id="A0A6G1I5F8"/>
<accession>A0A6G1I5F8</accession>
<dbReference type="Proteomes" id="UP000799640">
    <property type="component" value="Unassembled WGS sequence"/>
</dbReference>
<evidence type="ECO:0000256" key="1">
    <source>
        <dbReference type="SAM" id="MobiDB-lite"/>
    </source>
</evidence>
<evidence type="ECO:0000313" key="2">
    <source>
        <dbReference type="EMBL" id="KAF2403520.1"/>
    </source>
</evidence>
<dbReference type="EMBL" id="ML996689">
    <property type="protein sequence ID" value="KAF2403520.1"/>
    <property type="molecule type" value="Genomic_DNA"/>
</dbReference>